<organism evidence="3 4">
    <name type="scientific">Streptomyces sodiiphilus</name>
    <dbReference type="NCBI Taxonomy" id="226217"/>
    <lineage>
        <taxon>Bacteria</taxon>
        <taxon>Bacillati</taxon>
        <taxon>Actinomycetota</taxon>
        <taxon>Actinomycetes</taxon>
        <taxon>Kitasatosporales</taxon>
        <taxon>Streptomycetaceae</taxon>
        <taxon>Streptomyces</taxon>
    </lineage>
</organism>
<dbReference type="Proteomes" id="UP001501303">
    <property type="component" value="Unassembled WGS sequence"/>
</dbReference>
<dbReference type="PANTHER" id="PTHR34351">
    <property type="entry name" value="SLR1927 PROTEIN-RELATED"/>
    <property type="match status" value="1"/>
</dbReference>
<comment type="caution">
    <text evidence="3">The sequence shown here is derived from an EMBL/GenBank/DDBJ whole genome shotgun (WGS) entry which is preliminary data.</text>
</comment>
<feature type="region of interest" description="Disordered" evidence="1">
    <location>
        <begin position="178"/>
        <end position="214"/>
    </location>
</feature>
<evidence type="ECO:0000259" key="2">
    <source>
        <dbReference type="Pfam" id="PF01882"/>
    </source>
</evidence>
<evidence type="ECO:0000256" key="1">
    <source>
        <dbReference type="SAM" id="MobiDB-lite"/>
    </source>
</evidence>
<accession>A0ABN2PGW8</accession>
<dbReference type="PANTHER" id="PTHR34351:SF1">
    <property type="entry name" value="SLR1927 PROTEIN"/>
    <property type="match status" value="1"/>
</dbReference>
<reference evidence="3 4" key="1">
    <citation type="journal article" date="2019" name="Int. J. Syst. Evol. Microbiol.">
        <title>The Global Catalogue of Microorganisms (GCM) 10K type strain sequencing project: providing services to taxonomists for standard genome sequencing and annotation.</title>
        <authorList>
            <consortium name="The Broad Institute Genomics Platform"/>
            <consortium name="The Broad Institute Genome Sequencing Center for Infectious Disease"/>
            <person name="Wu L."/>
            <person name="Ma J."/>
        </authorList>
    </citation>
    <scope>NUCLEOTIDE SEQUENCE [LARGE SCALE GENOMIC DNA]</scope>
    <source>
        <strain evidence="3 4">JCM 13581</strain>
    </source>
</reference>
<proteinExistence type="predicted"/>
<sequence>MPGGGRENRGSLRAAAGGLTTRGRSFLAAGAAAGLCAWVLGQPDLLRVGLLLAALPLLCVLVLHRTRNRVSVARRLTPSRVAAGSESRVELRVENITRLPAGPLLLQDTLPYVLGPRPKFVLDRIEPGGRREVAYRVRSDMRGRYPLGPLRLRLADPFGMVELSRSFEAVDTLTVLPRTEPLPAVRPGGPSPGPGESRQHALAPAGDDDVIPRDYRHGDDLRRVHWRSTAHRGELMVRREEQPRRARCTVLLDNRHNAYTRSGPGSAFERAVSGAASVASHLLEQDYAVRLMAATGFLVPPLAGGSRAERAGPVLDALAVVDLTPGDGLEDARDALRGHDTGLLIAFVGTLNARQADLLAGLRRRAPRAVAFVAAGQLDPVLEERRIRRLRETGWTALALPPAGPLAPLWQQAMSGQPATGWPR</sequence>
<feature type="domain" description="DUF58" evidence="2">
    <location>
        <begin position="213"/>
        <end position="311"/>
    </location>
</feature>
<dbReference type="Pfam" id="PF01882">
    <property type="entry name" value="DUF58"/>
    <property type="match status" value="1"/>
</dbReference>
<gene>
    <name evidence="3" type="ORF">GCM10009716_31040</name>
</gene>
<keyword evidence="4" id="KW-1185">Reference proteome</keyword>
<evidence type="ECO:0000313" key="3">
    <source>
        <dbReference type="EMBL" id="GAA1920167.1"/>
    </source>
</evidence>
<evidence type="ECO:0000313" key="4">
    <source>
        <dbReference type="Proteomes" id="UP001501303"/>
    </source>
</evidence>
<name>A0ABN2PGW8_9ACTN</name>
<dbReference type="InterPro" id="IPR002881">
    <property type="entry name" value="DUF58"/>
</dbReference>
<protein>
    <submittedName>
        <fullName evidence="3">DUF58 domain-containing protein</fullName>
    </submittedName>
</protein>
<dbReference type="RefSeq" id="WP_344262655.1">
    <property type="nucleotide sequence ID" value="NZ_BAAAMJ010000030.1"/>
</dbReference>
<dbReference type="EMBL" id="BAAAMJ010000030">
    <property type="protein sequence ID" value="GAA1920167.1"/>
    <property type="molecule type" value="Genomic_DNA"/>
</dbReference>